<dbReference type="SUPFAM" id="SSF82199">
    <property type="entry name" value="SET domain"/>
    <property type="match status" value="1"/>
</dbReference>
<feature type="domain" description="SET" evidence="1">
    <location>
        <begin position="1"/>
        <end position="103"/>
    </location>
</feature>
<dbReference type="PROSITE" id="PS50280">
    <property type="entry name" value="SET"/>
    <property type="match status" value="1"/>
</dbReference>
<dbReference type="EMBL" id="JAVRRG010000104">
    <property type="protein sequence ID" value="KAK5085113.1"/>
    <property type="molecule type" value="Genomic_DNA"/>
</dbReference>
<gene>
    <name evidence="2" type="ORF">LTR24_007184</name>
</gene>
<proteinExistence type="predicted"/>
<protein>
    <recommendedName>
        <fullName evidence="1">SET domain-containing protein</fullName>
    </recommendedName>
</protein>
<comment type="caution">
    <text evidence="2">The sequence shown here is derived from an EMBL/GenBank/DDBJ whole genome shotgun (WGS) entry which is preliminary data.</text>
</comment>
<dbReference type="Gene3D" id="3.90.1410.10">
    <property type="entry name" value="set domain protein methyltransferase, domain 1"/>
    <property type="match status" value="1"/>
</dbReference>
<dbReference type="InterPro" id="IPR046341">
    <property type="entry name" value="SET_dom_sf"/>
</dbReference>
<dbReference type="Pfam" id="PF00856">
    <property type="entry name" value="SET"/>
    <property type="match status" value="1"/>
</dbReference>
<keyword evidence="3" id="KW-1185">Reference proteome</keyword>
<sequence length="252" mass="29419">MKLLNRQEDKLGSDWSIVSTAFPSLLKKEYTYHWFTVGTRTFYYSDPMSDNDKNPDECLALLPFADLFNHSSGGCEVTFSSEAYKFTTKQRIFAGEEIFTSYGEHSNDFLLAEYGFVLENNKTDAVTLDLVLLDLFNDEHRKVLESTSFWAGYVLDANHICYRTEVAIRLLCMPFNLWQQSLGEGFNEDDDYRESVDEILRESLRKYSLIAHRMIQKTSDLHSRYNVQQALLKKRWEQILFILDNALLARHI</sequence>
<evidence type="ECO:0000313" key="2">
    <source>
        <dbReference type="EMBL" id="KAK5085113.1"/>
    </source>
</evidence>
<reference evidence="2 3" key="1">
    <citation type="submission" date="2023-08" db="EMBL/GenBank/DDBJ databases">
        <title>Black Yeasts Isolated from many extreme environments.</title>
        <authorList>
            <person name="Coleine C."/>
            <person name="Stajich J.E."/>
            <person name="Selbmann L."/>
        </authorList>
    </citation>
    <scope>NUCLEOTIDE SEQUENCE [LARGE SCALE GENOMIC DNA]</scope>
    <source>
        <strain evidence="2 3">CCFEE 5885</strain>
    </source>
</reference>
<evidence type="ECO:0000313" key="3">
    <source>
        <dbReference type="Proteomes" id="UP001345013"/>
    </source>
</evidence>
<dbReference type="PANTHER" id="PTHR13271">
    <property type="entry name" value="UNCHARACTERIZED PUTATIVE METHYLTRANSFERASE"/>
    <property type="match status" value="1"/>
</dbReference>
<organism evidence="2 3">
    <name type="scientific">Lithohypha guttulata</name>
    <dbReference type="NCBI Taxonomy" id="1690604"/>
    <lineage>
        <taxon>Eukaryota</taxon>
        <taxon>Fungi</taxon>
        <taxon>Dikarya</taxon>
        <taxon>Ascomycota</taxon>
        <taxon>Pezizomycotina</taxon>
        <taxon>Eurotiomycetes</taxon>
        <taxon>Chaetothyriomycetidae</taxon>
        <taxon>Chaetothyriales</taxon>
        <taxon>Trichomeriaceae</taxon>
        <taxon>Lithohypha</taxon>
    </lineage>
</organism>
<dbReference type="Proteomes" id="UP001345013">
    <property type="component" value="Unassembled WGS sequence"/>
</dbReference>
<dbReference type="PANTHER" id="PTHR13271:SF137">
    <property type="entry name" value="SET DOMAIN-CONTAINING PROTEIN"/>
    <property type="match status" value="1"/>
</dbReference>
<dbReference type="InterPro" id="IPR001214">
    <property type="entry name" value="SET_dom"/>
</dbReference>
<accession>A0ABR0K3N6</accession>
<name>A0ABR0K3N6_9EURO</name>
<dbReference type="InterPro" id="IPR050600">
    <property type="entry name" value="SETD3_SETD6_MTase"/>
</dbReference>
<evidence type="ECO:0000259" key="1">
    <source>
        <dbReference type="PROSITE" id="PS50280"/>
    </source>
</evidence>